<evidence type="ECO:0000313" key="6">
    <source>
        <dbReference type="EMBL" id="KZT52915.1"/>
    </source>
</evidence>
<protein>
    <recommendedName>
        <fullName evidence="2">DNA polymerase delta subunit 3</fullName>
    </recommendedName>
</protein>
<feature type="compositionally biased region" description="Basic and acidic residues" evidence="5">
    <location>
        <begin position="463"/>
        <end position="486"/>
    </location>
</feature>
<keyword evidence="4" id="KW-0539">Nucleus</keyword>
<dbReference type="Gene3D" id="3.90.1030.20">
    <property type="entry name" value="DNA polymerase delta, p66 (Cdc27) subunit, wHTH domain"/>
    <property type="match status" value="1"/>
</dbReference>
<dbReference type="STRING" id="1353952.A0A165DJ37"/>
<feature type="compositionally biased region" description="Acidic residues" evidence="5">
    <location>
        <begin position="378"/>
        <end position="396"/>
    </location>
</feature>
<evidence type="ECO:0000256" key="3">
    <source>
        <dbReference type="ARBA" id="ARBA00022705"/>
    </source>
</evidence>
<feature type="compositionally biased region" description="Basic residues" evidence="5">
    <location>
        <begin position="332"/>
        <end position="344"/>
    </location>
</feature>
<dbReference type="GO" id="GO:1904161">
    <property type="term" value="P:DNA synthesis involved in UV-damage excision repair"/>
    <property type="evidence" value="ECO:0007669"/>
    <property type="project" value="TreeGrafter"/>
</dbReference>
<organism evidence="6 7">
    <name type="scientific">Calocera cornea HHB12733</name>
    <dbReference type="NCBI Taxonomy" id="1353952"/>
    <lineage>
        <taxon>Eukaryota</taxon>
        <taxon>Fungi</taxon>
        <taxon>Dikarya</taxon>
        <taxon>Basidiomycota</taxon>
        <taxon>Agaricomycotina</taxon>
        <taxon>Dacrymycetes</taxon>
        <taxon>Dacrymycetales</taxon>
        <taxon>Dacrymycetaceae</taxon>
        <taxon>Calocera</taxon>
    </lineage>
</organism>
<keyword evidence="3" id="KW-0235">DNA replication</keyword>
<feature type="region of interest" description="Disordered" evidence="5">
    <location>
        <begin position="175"/>
        <end position="437"/>
    </location>
</feature>
<dbReference type="Pfam" id="PF09507">
    <property type="entry name" value="CDC27"/>
    <property type="match status" value="1"/>
</dbReference>
<sequence>MSTSDLLTKLVLHEKQIVTYRTLSRQQSIHVNQAKNELAAFYQATKAADPSSIQATFVVTGLARPEPKPANGLADDDMDLDMPSSSQPQEPETGDWGTTKVVLCTEEVLEGTKAEFARVQSVHIYSLSVAPIKDPSILSTTLESVRKADASATQEQLRAFGIAIGDVSVITTKSSAKGKNKTVAPPAAAAVKPTAAVPEEKKADVPEKKASSRNGTLSFGNAKPKEVKEVAPPLVREQPKKNVKSEEPKPGLEAQKPVPPVQTQRSSSGSGLNRKRGLVLSEDEDESPPVPVPKPTTAKAHTTFGPKSKQQLPAKREEELEEEEEDAPVRPGARKSNGKAQKAKSAKEASLAAMFDESSDVEMQPAPPAKPVAREEVVEIADDEVEEEVEQMDESEAAGIDKPKNKRRPKPKPKEGAVVMKDGKKKKRVVKSKMTTNDRGYMMMEDYSEYETVSESEALTVPDKAKKATAKREEKPKEIVREEGSKPKSKPKSAAANGAKKGGGKLSDYFSKK</sequence>
<dbReference type="PANTHER" id="PTHR17598">
    <property type="entry name" value="DNA POLYMERASE DELTA SUBUNIT 3"/>
    <property type="match status" value="1"/>
</dbReference>
<evidence type="ECO:0000313" key="7">
    <source>
        <dbReference type="Proteomes" id="UP000076842"/>
    </source>
</evidence>
<evidence type="ECO:0000256" key="4">
    <source>
        <dbReference type="ARBA" id="ARBA00023242"/>
    </source>
</evidence>
<dbReference type="AlphaFoldDB" id="A0A165DJ37"/>
<dbReference type="GO" id="GO:0003887">
    <property type="term" value="F:DNA-directed DNA polymerase activity"/>
    <property type="evidence" value="ECO:0007669"/>
    <property type="project" value="TreeGrafter"/>
</dbReference>
<dbReference type="EMBL" id="KV424051">
    <property type="protein sequence ID" value="KZT52915.1"/>
    <property type="molecule type" value="Genomic_DNA"/>
</dbReference>
<accession>A0A165DJ37</accession>
<evidence type="ECO:0000256" key="5">
    <source>
        <dbReference type="SAM" id="MobiDB-lite"/>
    </source>
</evidence>
<reference evidence="6 7" key="1">
    <citation type="journal article" date="2016" name="Mol. Biol. Evol.">
        <title>Comparative Genomics of Early-Diverging Mushroom-Forming Fungi Provides Insights into the Origins of Lignocellulose Decay Capabilities.</title>
        <authorList>
            <person name="Nagy L.G."/>
            <person name="Riley R."/>
            <person name="Tritt A."/>
            <person name="Adam C."/>
            <person name="Daum C."/>
            <person name="Floudas D."/>
            <person name="Sun H."/>
            <person name="Yadav J.S."/>
            <person name="Pangilinan J."/>
            <person name="Larsson K.H."/>
            <person name="Matsuura K."/>
            <person name="Barry K."/>
            <person name="Labutti K."/>
            <person name="Kuo R."/>
            <person name="Ohm R.A."/>
            <person name="Bhattacharya S.S."/>
            <person name="Shirouzu T."/>
            <person name="Yoshinaga Y."/>
            <person name="Martin F.M."/>
            <person name="Grigoriev I.V."/>
            <person name="Hibbett D.S."/>
        </authorList>
    </citation>
    <scope>NUCLEOTIDE SEQUENCE [LARGE SCALE GENOMIC DNA]</scope>
    <source>
        <strain evidence="6 7">HHB12733</strain>
    </source>
</reference>
<comment type="subcellular location">
    <subcellularLocation>
        <location evidence="1">Nucleus</location>
    </subcellularLocation>
</comment>
<dbReference type="Proteomes" id="UP000076842">
    <property type="component" value="Unassembled WGS sequence"/>
</dbReference>
<evidence type="ECO:0000256" key="2">
    <source>
        <dbReference type="ARBA" id="ARBA00017589"/>
    </source>
</evidence>
<evidence type="ECO:0000256" key="1">
    <source>
        <dbReference type="ARBA" id="ARBA00004123"/>
    </source>
</evidence>
<dbReference type="GO" id="GO:0043625">
    <property type="term" value="C:delta DNA polymerase complex"/>
    <property type="evidence" value="ECO:0007669"/>
    <property type="project" value="InterPro"/>
</dbReference>
<dbReference type="PANTHER" id="PTHR17598:SF13">
    <property type="entry name" value="DNA POLYMERASE DELTA SUBUNIT 3"/>
    <property type="match status" value="1"/>
</dbReference>
<gene>
    <name evidence="6" type="ORF">CALCODRAFT_501660</name>
</gene>
<feature type="compositionally biased region" description="Low complexity" evidence="5">
    <location>
        <begin position="181"/>
        <end position="197"/>
    </location>
</feature>
<feature type="region of interest" description="Disordered" evidence="5">
    <location>
        <begin position="449"/>
        <end position="513"/>
    </location>
</feature>
<feature type="compositionally biased region" description="Polar residues" evidence="5">
    <location>
        <begin position="261"/>
        <end position="271"/>
    </location>
</feature>
<dbReference type="GO" id="GO:0006297">
    <property type="term" value="P:nucleotide-excision repair, DNA gap filling"/>
    <property type="evidence" value="ECO:0007669"/>
    <property type="project" value="TreeGrafter"/>
</dbReference>
<name>A0A165DJ37_9BASI</name>
<feature type="compositionally biased region" description="Basic and acidic residues" evidence="5">
    <location>
        <begin position="237"/>
        <end position="250"/>
    </location>
</feature>
<keyword evidence="7" id="KW-1185">Reference proteome</keyword>
<dbReference type="OrthoDB" id="514823at2759"/>
<proteinExistence type="predicted"/>
<feature type="region of interest" description="Disordered" evidence="5">
    <location>
        <begin position="64"/>
        <end position="96"/>
    </location>
</feature>
<dbReference type="InterPro" id="IPR041913">
    <property type="entry name" value="POLD3_sf"/>
</dbReference>
<feature type="compositionally biased region" description="Basic and acidic residues" evidence="5">
    <location>
        <begin position="198"/>
        <end position="210"/>
    </location>
</feature>
<dbReference type="InterPro" id="IPR019038">
    <property type="entry name" value="POLD3"/>
</dbReference>
<dbReference type="GO" id="GO:0006271">
    <property type="term" value="P:DNA strand elongation involved in DNA replication"/>
    <property type="evidence" value="ECO:0007669"/>
    <property type="project" value="TreeGrafter"/>
</dbReference>
<dbReference type="InParanoid" id="A0A165DJ37"/>